<dbReference type="InterPro" id="IPR039356">
    <property type="entry name" value="YfbR/HDDC2"/>
</dbReference>
<protein>
    <submittedName>
        <fullName evidence="4">HD domain-containing protein</fullName>
    </submittedName>
</protein>
<dbReference type="Gene3D" id="1.10.3210.10">
    <property type="entry name" value="Hypothetical protein af1432"/>
    <property type="match status" value="1"/>
</dbReference>
<evidence type="ECO:0000256" key="1">
    <source>
        <dbReference type="ARBA" id="ARBA00022723"/>
    </source>
</evidence>
<keyword evidence="5" id="KW-1185">Reference proteome</keyword>
<dbReference type="Pfam" id="PF13023">
    <property type="entry name" value="HD_3"/>
    <property type="match status" value="1"/>
</dbReference>
<feature type="domain" description="HD" evidence="3">
    <location>
        <begin position="16"/>
        <end position="173"/>
    </location>
</feature>
<dbReference type="EMBL" id="CP036282">
    <property type="protein sequence ID" value="QDL56525.1"/>
    <property type="molecule type" value="Genomic_DNA"/>
</dbReference>
<evidence type="ECO:0000313" key="5">
    <source>
        <dbReference type="Proteomes" id="UP000317365"/>
    </source>
</evidence>
<reference evidence="5" key="1">
    <citation type="submission" date="2019-02" db="EMBL/GenBank/DDBJ databases">
        <title>Complete genome sequence of Rhodoferax sp. Gr-4.</title>
        <authorList>
            <person name="Jin L."/>
        </authorList>
    </citation>
    <scope>NUCLEOTIDE SEQUENCE [LARGE SCALE GENOMIC DNA]</scope>
    <source>
        <strain evidence="5">Gr-4</strain>
    </source>
</reference>
<dbReference type="GO" id="GO:0005737">
    <property type="term" value="C:cytoplasm"/>
    <property type="evidence" value="ECO:0007669"/>
    <property type="project" value="TreeGrafter"/>
</dbReference>
<sequence>MTPNDLQNRLAFLREAEQLKDVLRNAYTAQGRQESTPEHTWRLCLMAMVFQDALPTLDFQKVLKMCVLHDLGEAINGDVPAPLQASMPDKSARERQDLQHLMRALPTQLQAEFLALWDDYENATSPEAQAVKALDKLETILQHNQGANPADFDYAFNLEYGKKHTATSPLFAQIRALLDQETKAKC</sequence>
<evidence type="ECO:0000259" key="3">
    <source>
        <dbReference type="Pfam" id="PF13023"/>
    </source>
</evidence>
<dbReference type="RefSeq" id="WP_142813960.1">
    <property type="nucleotide sequence ID" value="NZ_CP036282.1"/>
</dbReference>
<dbReference type="PANTHER" id="PTHR11845:SF13">
    <property type="entry name" value="5'-DEOXYNUCLEOTIDASE HDDC2"/>
    <property type="match status" value="1"/>
</dbReference>
<dbReference type="PANTHER" id="PTHR11845">
    <property type="entry name" value="5'-DEOXYNUCLEOTIDASE HDDC2"/>
    <property type="match status" value="1"/>
</dbReference>
<dbReference type="AlphaFoldDB" id="A0A515EV11"/>
<organism evidence="4 5">
    <name type="scientific">Rhodoferax aquaticus</name>
    <dbReference type="NCBI Taxonomy" id="2527691"/>
    <lineage>
        <taxon>Bacteria</taxon>
        <taxon>Pseudomonadati</taxon>
        <taxon>Pseudomonadota</taxon>
        <taxon>Betaproteobacteria</taxon>
        <taxon>Burkholderiales</taxon>
        <taxon>Comamonadaceae</taxon>
        <taxon>Rhodoferax</taxon>
    </lineage>
</organism>
<dbReference type="GO" id="GO:0002953">
    <property type="term" value="F:5'-deoxynucleotidase activity"/>
    <property type="evidence" value="ECO:0007669"/>
    <property type="project" value="InterPro"/>
</dbReference>
<evidence type="ECO:0000256" key="2">
    <source>
        <dbReference type="ARBA" id="ARBA00022801"/>
    </source>
</evidence>
<proteinExistence type="predicted"/>
<evidence type="ECO:0000313" key="4">
    <source>
        <dbReference type="EMBL" id="QDL56525.1"/>
    </source>
</evidence>
<dbReference type="KEGG" id="rhg:EXZ61_21510"/>
<accession>A0A515EV11</accession>
<dbReference type="SUPFAM" id="SSF109604">
    <property type="entry name" value="HD-domain/PDEase-like"/>
    <property type="match status" value="1"/>
</dbReference>
<name>A0A515EV11_9BURK</name>
<dbReference type="Proteomes" id="UP000317365">
    <property type="component" value="Chromosome"/>
</dbReference>
<gene>
    <name evidence="4" type="ORF">EXZ61_21510</name>
</gene>
<dbReference type="InterPro" id="IPR006674">
    <property type="entry name" value="HD_domain"/>
</dbReference>
<keyword evidence="1" id="KW-0479">Metal-binding</keyword>
<reference evidence="5" key="2">
    <citation type="journal article" date="2020" name="Int. J. Syst. Evol. Microbiol.">
        <title>Genomic insights into a novel species Rhodoferax aquaticus sp. nov., isolated from freshwater.</title>
        <authorList>
            <person name="Li T."/>
            <person name="Zhuo Y."/>
            <person name="Jin C.Z."/>
            <person name="Wu X."/>
            <person name="Ko S.R."/>
            <person name="Jin F.J."/>
            <person name="Ahn C.Y."/>
            <person name="Oh H.M."/>
            <person name="Lee H.G."/>
            <person name="Jin L."/>
        </authorList>
    </citation>
    <scope>NUCLEOTIDE SEQUENCE [LARGE SCALE GENOMIC DNA]</scope>
    <source>
        <strain evidence="5">Gr-4</strain>
    </source>
</reference>
<dbReference type="GO" id="GO:0046872">
    <property type="term" value="F:metal ion binding"/>
    <property type="evidence" value="ECO:0007669"/>
    <property type="project" value="UniProtKB-KW"/>
</dbReference>
<keyword evidence="2" id="KW-0378">Hydrolase</keyword>